<proteinExistence type="predicted"/>
<dbReference type="RefSeq" id="WP_304435437.1">
    <property type="nucleotide sequence ID" value="NZ_JAUKUC010000001.1"/>
</dbReference>
<sequence>MSKEFYGNGKLLLTGEYAILDGAKGLALPTSFGQYLKVRQGTQNHMCWKSIDEHGKVWFDAEIDSTNLQLISTSDTEIAEPLLNILKEAQKLNSGFLAQNERNLNIEARITFPRDWGLGTSSTLIANIAAWANINPYRLLEASFGGSGYDIACATHNTAITYIRNGHKPYIKEVDFNPDFADQLFFVYLNQKQNSRDAIKRYRTLTIDKEQLIIKINALTDAILNCENLGEFEMLLNKHEALLADTLGLPTIKSSLFPDYTNTIKSLGAWGGDFILATGKKTAMDYFRNKGYYTILPYTKMIL</sequence>
<dbReference type="GO" id="GO:0016301">
    <property type="term" value="F:kinase activity"/>
    <property type="evidence" value="ECO:0007669"/>
    <property type="project" value="UniProtKB-KW"/>
</dbReference>
<keyword evidence="1" id="KW-0808">Transferase</keyword>
<evidence type="ECO:0000313" key="1">
    <source>
        <dbReference type="EMBL" id="MDO1512338.1"/>
    </source>
</evidence>
<reference evidence="1" key="1">
    <citation type="journal article" date="2014" name="Int. J. Syst. Evol. Microbiol.">
        <title>Complete genome of a new Firmicutes species belonging to the dominant human colonic microbiota ('Ruminococcus bicirculans') reveals two chromosomes and a selective capacity to utilize plant glucans.</title>
        <authorList>
            <consortium name="NISC Comparative Sequencing Program"/>
            <person name="Wegmann U."/>
            <person name="Louis P."/>
            <person name="Goesmann A."/>
            <person name="Henrissat B."/>
            <person name="Duncan S.H."/>
            <person name="Flint H.J."/>
        </authorList>
    </citation>
    <scope>NUCLEOTIDE SEQUENCE</scope>
    <source>
        <strain evidence="1">CECT 8869</strain>
    </source>
</reference>
<dbReference type="Proteomes" id="UP001168579">
    <property type="component" value="Unassembled WGS sequence"/>
</dbReference>
<dbReference type="NCBIfam" id="NF040656">
    <property type="entry name" value="GHMP_GYDIA"/>
    <property type="match status" value="1"/>
</dbReference>
<dbReference type="EMBL" id="JAUKUC010000001">
    <property type="protein sequence ID" value="MDO1512338.1"/>
    <property type="molecule type" value="Genomic_DNA"/>
</dbReference>
<gene>
    <name evidence="1" type="ORF">Q2T41_06675</name>
</gene>
<organism evidence="1 2">
    <name type="scientific">Maribacter confluentis</name>
    <dbReference type="NCBI Taxonomy" id="1656093"/>
    <lineage>
        <taxon>Bacteria</taxon>
        <taxon>Pseudomonadati</taxon>
        <taxon>Bacteroidota</taxon>
        <taxon>Flavobacteriia</taxon>
        <taxon>Flavobacteriales</taxon>
        <taxon>Flavobacteriaceae</taxon>
        <taxon>Maribacter</taxon>
    </lineage>
</organism>
<dbReference type="InterPro" id="IPR014721">
    <property type="entry name" value="Ribsml_uS5_D2-typ_fold_subgr"/>
</dbReference>
<dbReference type="InterPro" id="IPR020568">
    <property type="entry name" value="Ribosomal_Su5_D2-typ_SF"/>
</dbReference>
<protein>
    <submittedName>
        <fullName evidence="1">GYDIA family GHMP kinase</fullName>
    </submittedName>
</protein>
<dbReference type="SUPFAM" id="SSF54211">
    <property type="entry name" value="Ribosomal protein S5 domain 2-like"/>
    <property type="match status" value="1"/>
</dbReference>
<dbReference type="InterPro" id="IPR047765">
    <property type="entry name" value="GHMP_GYDIA-like"/>
</dbReference>
<comment type="caution">
    <text evidence="1">The sequence shown here is derived from an EMBL/GenBank/DDBJ whole genome shotgun (WGS) entry which is preliminary data.</text>
</comment>
<reference evidence="1" key="2">
    <citation type="submission" date="2023-06" db="EMBL/GenBank/DDBJ databases">
        <authorList>
            <person name="Lucena T."/>
            <person name="Sun Q."/>
        </authorList>
    </citation>
    <scope>NUCLEOTIDE SEQUENCE</scope>
    <source>
        <strain evidence="1">CECT 8869</strain>
    </source>
</reference>
<accession>A0ABT8RP12</accession>
<evidence type="ECO:0000313" key="2">
    <source>
        <dbReference type="Proteomes" id="UP001168579"/>
    </source>
</evidence>
<dbReference type="Gene3D" id="3.30.230.10">
    <property type="match status" value="1"/>
</dbReference>
<keyword evidence="2" id="KW-1185">Reference proteome</keyword>
<keyword evidence="1" id="KW-0418">Kinase</keyword>
<name>A0ABT8RP12_9FLAO</name>